<dbReference type="EMBL" id="JABAEW010000043">
    <property type="protein sequence ID" value="NMD88349.1"/>
    <property type="molecule type" value="Genomic_DNA"/>
</dbReference>
<dbReference type="Pfam" id="PF07596">
    <property type="entry name" value="SBP_bac_10"/>
    <property type="match status" value="1"/>
</dbReference>
<evidence type="ECO:0000313" key="4">
    <source>
        <dbReference type="Proteomes" id="UP000576225"/>
    </source>
</evidence>
<dbReference type="InterPro" id="IPR011453">
    <property type="entry name" value="DUF1559"/>
</dbReference>
<dbReference type="Pfam" id="PF07963">
    <property type="entry name" value="N_methyl"/>
    <property type="match status" value="1"/>
</dbReference>
<gene>
    <name evidence="3" type="ORF">HF882_17320</name>
</gene>
<keyword evidence="1" id="KW-1133">Transmembrane helix</keyword>
<evidence type="ECO:0000256" key="1">
    <source>
        <dbReference type="SAM" id="Phobius"/>
    </source>
</evidence>
<dbReference type="NCBIfam" id="TIGR02532">
    <property type="entry name" value="IV_pilin_GFxxxE"/>
    <property type="match status" value="1"/>
</dbReference>
<dbReference type="AlphaFoldDB" id="A0A848B3Z9"/>
<dbReference type="InterPro" id="IPR012902">
    <property type="entry name" value="N_methyl_site"/>
</dbReference>
<accession>A0A848B3Z9</accession>
<organism evidence="3 4">
    <name type="scientific">Victivallis vadensis</name>
    <dbReference type="NCBI Taxonomy" id="172901"/>
    <lineage>
        <taxon>Bacteria</taxon>
        <taxon>Pseudomonadati</taxon>
        <taxon>Lentisphaerota</taxon>
        <taxon>Lentisphaeria</taxon>
        <taxon>Victivallales</taxon>
        <taxon>Victivallaceae</taxon>
        <taxon>Victivallis</taxon>
    </lineage>
</organism>
<evidence type="ECO:0000259" key="2">
    <source>
        <dbReference type="Pfam" id="PF07596"/>
    </source>
</evidence>
<feature type="transmembrane region" description="Helical" evidence="1">
    <location>
        <begin position="12"/>
        <end position="37"/>
    </location>
</feature>
<comment type="caution">
    <text evidence="3">The sequence shown here is derived from an EMBL/GenBank/DDBJ whole genome shotgun (WGS) entry which is preliminary data.</text>
</comment>
<dbReference type="Gene3D" id="3.30.700.10">
    <property type="entry name" value="Glycoprotein, Type 4 Pilin"/>
    <property type="match status" value="1"/>
</dbReference>
<dbReference type="InterPro" id="IPR045584">
    <property type="entry name" value="Pilin-like"/>
</dbReference>
<protein>
    <submittedName>
        <fullName evidence="3">Type II secretion system protein</fullName>
    </submittedName>
</protein>
<dbReference type="PANTHER" id="PTHR30093">
    <property type="entry name" value="GENERAL SECRETION PATHWAY PROTEIN G"/>
    <property type="match status" value="1"/>
</dbReference>
<evidence type="ECO:0000313" key="3">
    <source>
        <dbReference type="EMBL" id="NMD88349.1"/>
    </source>
</evidence>
<dbReference type="Proteomes" id="UP000576225">
    <property type="component" value="Unassembled WGS sequence"/>
</dbReference>
<name>A0A848B3Z9_9BACT</name>
<dbReference type="RefSeq" id="WP_168963502.1">
    <property type="nucleotide sequence ID" value="NZ_JABAEW010000043.1"/>
</dbReference>
<dbReference type="SUPFAM" id="SSF54523">
    <property type="entry name" value="Pili subunits"/>
    <property type="match status" value="1"/>
</dbReference>
<feature type="domain" description="DUF1559" evidence="2">
    <location>
        <begin position="42"/>
        <end position="72"/>
    </location>
</feature>
<proteinExistence type="predicted"/>
<keyword evidence="1" id="KW-0472">Membrane</keyword>
<keyword evidence="1" id="KW-0812">Transmembrane</keyword>
<sequence length="262" mass="28809">MRNHSKTRSSVVGIFYFTLIELLVVIAIIAILAGMLLPALNKARNAAKKTTCTNNQKQLALAVLSYSNDNKGIMLANISDGTGEKSKWAGMLVVNKYITVMKTFYCPTVKHTISDAWKKSFENSLLRGATTDSWANDTYGMVWDAPASIKTWAEDNDMGKGCIGRYQISSEQKNATVVTFKRMKKPSQFPIISDATGTSPQAGGFRLNWMDTSWGGYYPPALRHDGTVPVAFADGHIQGMNKGNWQEIGAKKVTINNTIVDL</sequence>
<reference evidence="3 4" key="1">
    <citation type="submission" date="2020-04" db="EMBL/GenBank/DDBJ databases">
        <authorList>
            <person name="Hitch T.C.A."/>
            <person name="Wylensek D."/>
            <person name="Clavel T."/>
        </authorList>
    </citation>
    <scope>NUCLEOTIDE SEQUENCE [LARGE SCALE GENOMIC DNA]</scope>
    <source>
        <strain evidence="3 4">COR2-253-APC-1A</strain>
    </source>
</reference>